<feature type="region of interest" description="Disordered" evidence="1">
    <location>
        <begin position="336"/>
        <end position="355"/>
    </location>
</feature>
<dbReference type="OrthoDB" id="2119228at2759"/>
<name>A0A422PXC4_9TRYP</name>
<evidence type="ECO:0000256" key="1">
    <source>
        <dbReference type="SAM" id="MobiDB-lite"/>
    </source>
</evidence>
<dbReference type="EMBL" id="MKKU01000139">
    <property type="protein sequence ID" value="RNF22352.1"/>
    <property type="molecule type" value="Genomic_DNA"/>
</dbReference>
<feature type="region of interest" description="Disordered" evidence="1">
    <location>
        <begin position="201"/>
        <end position="249"/>
    </location>
</feature>
<dbReference type="InterPro" id="IPR027328">
    <property type="entry name" value="MAPRE"/>
</dbReference>
<dbReference type="GO" id="GO:0008017">
    <property type="term" value="F:microtubule binding"/>
    <property type="evidence" value="ECO:0007669"/>
    <property type="project" value="InterPro"/>
</dbReference>
<keyword evidence="3" id="KW-1185">Reference proteome</keyword>
<dbReference type="RefSeq" id="XP_029229809.1">
    <property type="nucleotide sequence ID" value="XM_029370115.1"/>
</dbReference>
<proteinExistence type="predicted"/>
<feature type="region of interest" description="Disordered" evidence="1">
    <location>
        <begin position="261"/>
        <end position="301"/>
    </location>
</feature>
<gene>
    <name evidence="2" type="ORF">Tco025E_03194</name>
</gene>
<dbReference type="GeneID" id="40316805"/>
<dbReference type="SUPFAM" id="SSF47576">
    <property type="entry name" value="Calponin-homology domain, CH-domain"/>
    <property type="match status" value="1"/>
</dbReference>
<reference evidence="2 3" key="1">
    <citation type="journal article" date="2018" name="BMC Genomics">
        <title>Genomic comparison of Trypanosoma conorhini and Trypanosoma rangeli to Trypanosoma cruzi strains of high and low virulence.</title>
        <authorList>
            <person name="Bradwell K.R."/>
            <person name="Koparde V.N."/>
            <person name="Matveyev A.V."/>
            <person name="Serrano M.G."/>
            <person name="Alves J.M."/>
            <person name="Parikh H."/>
            <person name="Huang B."/>
            <person name="Lee V."/>
            <person name="Espinosa-Alvarez O."/>
            <person name="Ortiz P.A."/>
            <person name="Costa-Martins A.G."/>
            <person name="Teixeira M.M."/>
            <person name="Buck G.A."/>
        </authorList>
    </citation>
    <scope>NUCLEOTIDE SEQUENCE [LARGE SCALE GENOMIC DNA]</scope>
    <source>
        <strain evidence="2 3">025E</strain>
    </source>
</reference>
<feature type="compositionally biased region" description="Basic and acidic residues" evidence="1">
    <location>
        <begin position="209"/>
        <end position="236"/>
    </location>
</feature>
<accession>A0A422PXC4</accession>
<sequence>MYGTSQTAQPTGRGELLLWINSVCTAQYPSVESLRDGVAYCTIVDAAASRVAENCNALGLPEANVADARAKRASRLLSRLEWSVTATTCTNQDPSSDTLQERGYCEKNMQTLQLMLRGCVPPEFSLEVDVPRLAAGKLQEHIVLLKWMYQFLKKMLSTYSRSALERRANTYEGSGQVEGVRMTRAMKLQQKMVRKKYGEPDFVASPSENETKHTEIVNSAREDSTTPKFTEAKDSDQAIQRGPSPAIESGVVEVVKDEIDAFPKPQLRNPDETNKHNLHLKKRNSQLNTEPTDSNFSSSVPMTPASFSVPQECFAMLEDLRQEVESYEAVALATHRRHQRSLTGSKNDEEGSFADEGSMNEELQLTKSPILSLEQLGLLLEERDQLWQTLEVLHDVLARNLAGEGEGSGRANPASPLVRKIMLALHPL</sequence>
<dbReference type="InterPro" id="IPR036872">
    <property type="entry name" value="CH_dom_sf"/>
</dbReference>
<evidence type="ECO:0000313" key="3">
    <source>
        <dbReference type="Proteomes" id="UP000284403"/>
    </source>
</evidence>
<evidence type="ECO:0000313" key="2">
    <source>
        <dbReference type="EMBL" id="RNF22352.1"/>
    </source>
</evidence>
<protein>
    <recommendedName>
        <fullName evidence="4">Calponin-homology (CH) domain-containing protein</fullName>
    </recommendedName>
</protein>
<comment type="caution">
    <text evidence="2">The sequence shown here is derived from an EMBL/GenBank/DDBJ whole genome shotgun (WGS) entry which is preliminary data.</text>
</comment>
<organism evidence="2 3">
    <name type="scientific">Trypanosoma conorhini</name>
    <dbReference type="NCBI Taxonomy" id="83891"/>
    <lineage>
        <taxon>Eukaryota</taxon>
        <taxon>Discoba</taxon>
        <taxon>Euglenozoa</taxon>
        <taxon>Kinetoplastea</taxon>
        <taxon>Metakinetoplastina</taxon>
        <taxon>Trypanosomatida</taxon>
        <taxon>Trypanosomatidae</taxon>
        <taxon>Trypanosoma</taxon>
    </lineage>
</organism>
<dbReference type="Proteomes" id="UP000284403">
    <property type="component" value="Unassembled WGS sequence"/>
</dbReference>
<dbReference type="Gene3D" id="1.10.418.10">
    <property type="entry name" value="Calponin-like domain"/>
    <property type="match status" value="1"/>
</dbReference>
<evidence type="ECO:0008006" key="4">
    <source>
        <dbReference type="Google" id="ProtNLM"/>
    </source>
</evidence>
<dbReference type="PANTHER" id="PTHR10623">
    <property type="entry name" value="MICROTUBULE-ASSOCIATED PROTEIN RP/EB FAMILY MEMBER"/>
    <property type="match status" value="1"/>
</dbReference>
<feature type="compositionally biased region" description="Polar residues" evidence="1">
    <location>
        <begin position="285"/>
        <end position="301"/>
    </location>
</feature>
<dbReference type="AlphaFoldDB" id="A0A422PXC4"/>